<keyword evidence="5" id="KW-0808">Transferase</keyword>
<evidence type="ECO:0000256" key="1">
    <source>
        <dbReference type="ARBA" id="ARBA00004141"/>
    </source>
</evidence>
<gene>
    <name evidence="7" type="ORF">PYCCODRAFT_1377834</name>
</gene>
<keyword evidence="6" id="KW-0732">Signal</keyword>
<organism evidence="7 8">
    <name type="scientific">Trametes coccinea (strain BRFM310)</name>
    <name type="common">Pycnoporus coccineus</name>
    <dbReference type="NCBI Taxonomy" id="1353009"/>
    <lineage>
        <taxon>Eukaryota</taxon>
        <taxon>Fungi</taxon>
        <taxon>Dikarya</taxon>
        <taxon>Basidiomycota</taxon>
        <taxon>Agaricomycotina</taxon>
        <taxon>Agaricomycetes</taxon>
        <taxon>Polyporales</taxon>
        <taxon>Polyporaceae</taxon>
        <taxon>Trametes</taxon>
    </lineage>
</organism>
<dbReference type="PANTHER" id="PTHR12714:SF9">
    <property type="entry name" value="PROTEIN-S-ISOPRENYLCYSTEINE O-METHYLTRANSFERASE"/>
    <property type="match status" value="1"/>
</dbReference>
<protein>
    <recommendedName>
        <fullName evidence="5">Protein-S-isoprenylcysteine O-methyltransferase</fullName>
        <ecNumber evidence="5">2.1.1.100</ecNumber>
    </recommendedName>
</protein>
<reference evidence="7 8" key="1">
    <citation type="journal article" date="2015" name="Biotechnol. Biofuels">
        <title>Enhanced degradation of softwood versus hardwood by the white-rot fungus Pycnoporus coccineus.</title>
        <authorList>
            <person name="Couturier M."/>
            <person name="Navarro D."/>
            <person name="Chevret D."/>
            <person name="Henrissat B."/>
            <person name="Piumi F."/>
            <person name="Ruiz-Duenas F.J."/>
            <person name="Martinez A.T."/>
            <person name="Grigoriev I.V."/>
            <person name="Riley R."/>
            <person name="Lipzen A."/>
            <person name="Berrin J.G."/>
            <person name="Master E.R."/>
            <person name="Rosso M.N."/>
        </authorList>
    </citation>
    <scope>NUCLEOTIDE SEQUENCE [LARGE SCALE GENOMIC DNA]</scope>
    <source>
        <strain evidence="7 8">BRFM310</strain>
    </source>
</reference>
<keyword evidence="5" id="KW-0256">Endoplasmic reticulum</keyword>
<accession>A0A1Y2I7I9</accession>
<dbReference type="STRING" id="1353009.A0A1Y2I7I9"/>
<evidence type="ECO:0000256" key="3">
    <source>
        <dbReference type="ARBA" id="ARBA00022989"/>
    </source>
</evidence>
<dbReference type="PANTHER" id="PTHR12714">
    <property type="entry name" value="PROTEIN-S ISOPRENYLCYSTEINE O-METHYLTRANSFERASE"/>
    <property type="match status" value="1"/>
</dbReference>
<comment type="catalytic activity">
    <reaction evidence="5">
        <text>[protein]-C-terminal S-[(2E,6E)-farnesyl]-L-cysteine + S-adenosyl-L-methionine = [protein]-C-terminal S-[(2E,6E)-farnesyl]-L-cysteine methyl ester + S-adenosyl-L-homocysteine</text>
        <dbReference type="Rhea" id="RHEA:21672"/>
        <dbReference type="Rhea" id="RHEA-COMP:12125"/>
        <dbReference type="Rhea" id="RHEA-COMP:12126"/>
        <dbReference type="ChEBI" id="CHEBI:57856"/>
        <dbReference type="ChEBI" id="CHEBI:59789"/>
        <dbReference type="ChEBI" id="CHEBI:90510"/>
        <dbReference type="ChEBI" id="CHEBI:90511"/>
        <dbReference type="EC" id="2.1.1.100"/>
    </reaction>
</comment>
<dbReference type="EMBL" id="KZ084157">
    <property type="protein sequence ID" value="OSC97105.1"/>
    <property type="molecule type" value="Genomic_DNA"/>
</dbReference>
<keyword evidence="5" id="KW-0489">Methyltransferase</keyword>
<keyword evidence="3" id="KW-1133">Transmembrane helix</keyword>
<evidence type="ECO:0000313" key="8">
    <source>
        <dbReference type="Proteomes" id="UP000193067"/>
    </source>
</evidence>
<dbReference type="Gene3D" id="1.20.120.1630">
    <property type="match status" value="1"/>
</dbReference>
<sequence>MSVLLVPVAITPLLKIPLLLTQAACSYQGMKPPTPISAPEERARFARSDFMGWLWTPKVMVITSVPLRTSICGLAVVEAVAMLARQLPPSLSERLPLLGVLESTRYFVTPLFLIGSAMAICGGTIRIHCHRALGRFFSWQMALQDDHSLITTGPYSVVRHPSYTGFLLLSIGNAISLLGPGSLTAESGLLDSKSGRTAISIVFGYLAFVTYSLCRRIPKEDEVLSKEFGEQWQAWARKTPYKLIPYVY</sequence>
<keyword evidence="5" id="KW-0949">S-adenosyl-L-methionine</keyword>
<comment type="subcellular location">
    <subcellularLocation>
        <location evidence="5">Endoplasmic reticulum membrane</location>
        <topology evidence="5">Multi-pass membrane protein</topology>
    </subcellularLocation>
    <subcellularLocation>
        <location evidence="1">Membrane</location>
        <topology evidence="1">Multi-pass membrane protein</topology>
    </subcellularLocation>
</comment>
<feature type="chain" id="PRO_5013164060" description="Protein-S-isoprenylcysteine O-methyltransferase" evidence="6">
    <location>
        <begin position="24"/>
        <end position="248"/>
    </location>
</feature>
<keyword evidence="8" id="KW-1185">Reference proteome</keyword>
<dbReference type="GO" id="GO:0032259">
    <property type="term" value="P:methylation"/>
    <property type="evidence" value="ECO:0007669"/>
    <property type="project" value="UniProtKB-KW"/>
</dbReference>
<evidence type="ECO:0000313" key="7">
    <source>
        <dbReference type="EMBL" id="OSC97105.1"/>
    </source>
</evidence>
<dbReference type="AlphaFoldDB" id="A0A1Y2I7I9"/>
<dbReference type="EC" id="2.1.1.100" evidence="5"/>
<dbReference type="Proteomes" id="UP000193067">
    <property type="component" value="Unassembled WGS sequence"/>
</dbReference>
<evidence type="ECO:0000256" key="5">
    <source>
        <dbReference type="RuleBase" id="RU362022"/>
    </source>
</evidence>
<proteinExistence type="inferred from homology"/>
<comment type="similarity">
    <text evidence="5">Belongs to the class VI-like SAM-binding methyltransferase superfamily. Isoprenylcysteine carboxyl methyltransferase family.</text>
</comment>
<dbReference type="OrthoDB" id="422086at2759"/>
<evidence type="ECO:0000256" key="2">
    <source>
        <dbReference type="ARBA" id="ARBA00022692"/>
    </source>
</evidence>
<evidence type="ECO:0000256" key="4">
    <source>
        <dbReference type="ARBA" id="ARBA00023136"/>
    </source>
</evidence>
<dbReference type="InterPro" id="IPR007269">
    <property type="entry name" value="ICMT_MeTrfase"/>
</dbReference>
<keyword evidence="4" id="KW-0472">Membrane</keyword>
<keyword evidence="2" id="KW-0812">Transmembrane</keyword>
<dbReference type="GO" id="GO:0005789">
    <property type="term" value="C:endoplasmic reticulum membrane"/>
    <property type="evidence" value="ECO:0007669"/>
    <property type="project" value="UniProtKB-SubCell"/>
</dbReference>
<dbReference type="GO" id="GO:0004671">
    <property type="term" value="F:protein C-terminal S-isoprenylcysteine carboxyl O-methyltransferase activity"/>
    <property type="evidence" value="ECO:0007669"/>
    <property type="project" value="UniProtKB-EC"/>
</dbReference>
<feature type="signal peptide" evidence="6">
    <location>
        <begin position="1"/>
        <end position="23"/>
    </location>
</feature>
<name>A0A1Y2I7I9_TRAC3</name>
<dbReference type="Pfam" id="PF04140">
    <property type="entry name" value="ICMT"/>
    <property type="match status" value="1"/>
</dbReference>
<evidence type="ECO:0000256" key="6">
    <source>
        <dbReference type="SAM" id="SignalP"/>
    </source>
</evidence>